<dbReference type="RefSeq" id="WP_137606074.1">
    <property type="nucleotide sequence ID" value="NZ_BJDH01000001.1"/>
</dbReference>
<protein>
    <submittedName>
        <fullName evidence="3">Alpha/beta hydrolase</fullName>
    </submittedName>
</protein>
<accession>A0ABW1UH21</accession>
<dbReference type="Pfam" id="PF20434">
    <property type="entry name" value="BD-FAE"/>
    <property type="match status" value="1"/>
</dbReference>
<dbReference type="Gene3D" id="3.40.50.1820">
    <property type="entry name" value="alpha/beta hydrolase"/>
    <property type="match status" value="1"/>
</dbReference>
<feature type="domain" description="BD-FAE-like" evidence="2">
    <location>
        <begin position="26"/>
        <end position="153"/>
    </location>
</feature>
<dbReference type="PANTHER" id="PTHR48081:SF6">
    <property type="entry name" value="PEPTIDASE S9 PROLYL OLIGOPEPTIDASE CATALYTIC DOMAIN-CONTAINING PROTEIN"/>
    <property type="match status" value="1"/>
</dbReference>
<keyword evidence="4" id="KW-1185">Reference proteome</keyword>
<evidence type="ECO:0000259" key="2">
    <source>
        <dbReference type="Pfam" id="PF20434"/>
    </source>
</evidence>
<proteinExistence type="predicted"/>
<dbReference type="PANTHER" id="PTHR48081">
    <property type="entry name" value="AB HYDROLASE SUPERFAMILY PROTEIN C4A8.06C"/>
    <property type="match status" value="1"/>
</dbReference>
<sequence>MQVIQQKLATGPAQLTGLLHSLDQNTAQTTLPAIIIVPGGGYHQIPVGQAETLALAFAGRGYQAFYLEYTLISDHQPLGLAPVLDLGRAIQLIHQNATAWHIDTNQITPVGFSAGGHIVALYNDYWHTLLPQRMQVPASELTIANVILSYPVINPTYGYPTDAATLAKWTTQPNEMAADEQINGYNRPTFIWATADDPLIPATNTLAYATALAKQQLPYELHLFDHGPHGLALANLQTAWKPDANLPHAAHWFELALEWLHQQAKQS</sequence>
<name>A0ABW1UH21_9LACO</name>
<dbReference type="InterPro" id="IPR049492">
    <property type="entry name" value="BD-FAE-like_dom"/>
</dbReference>
<dbReference type="GO" id="GO:0016787">
    <property type="term" value="F:hydrolase activity"/>
    <property type="evidence" value="ECO:0007669"/>
    <property type="project" value="UniProtKB-KW"/>
</dbReference>
<dbReference type="SUPFAM" id="SSF53474">
    <property type="entry name" value="alpha/beta-Hydrolases"/>
    <property type="match status" value="1"/>
</dbReference>
<dbReference type="InterPro" id="IPR029058">
    <property type="entry name" value="AB_hydrolase_fold"/>
</dbReference>
<evidence type="ECO:0000313" key="4">
    <source>
        <dbReference type="Proteomes" id="UP001596227"/>
    </source>
</evidence>
<dbReference type="Proteomes" id="UP001596227">
    <property type="component" value="Unassembled WGS sequence"/>
</dbReference>
<reference evidence="4" key="1">
    <citation type="journal article" date="2019" name="Int. J. Syst. Evol. Microbiol.">
        <title>The Global Catalogue of Microorganisms (GCM) 10K type strain sequencing project: providing services to taxonomists for standard genome sequencing and annotation.</title>
        <authorList>
            <consortium name="The Broad Institute Genomics Platform"/>
            <consortium name="The Broad Institute Genome Sequencing Center for Infectious Disease"/>
            <person name="Wu L."/>
            <person name="Ma J."/>
        </authorList>
    </citation>
    <scope>NUCLEOTIDE SEQUENCE [LARGE SCALE GENOMIC DNA]</scope>
    <source>
        <strain evidence="4">CCM 8934</strain>
    </source>
</reference>
<dbReference type="InterPro" id="IPR050300">
    <property type="entry name" value="GDXG_lipolytic_enzyme"/>
</dbReference>
<gene>
    <name evidence="3" type="ORF">ACFQH1_03830</name>
</gene>
<dbReference type="EMBL" id="JBHSSB010000014">
    <property type="protein sequence ID" value="MFC6294326.1"/>
    <property type="molecule type" value="Genomic_DNA"/>
</dbReference>
<keyword evidence="1 3" id="KW-0378">Hydrolase</keyword>
<comment type="caution">
    <text evidence="3">The sequence shown here is derived from an EMBL/GenBank/DDBJ whole genome shotgun (WGS) entry which is preliminary data.</text>
</comment>
<evidence type="ECO:0000256" key="1">
    <source>
        <dbReference type="ARBA" id="ARBA00022801"/>
    </source>
</evidence>
<organism evidence="3 4">
    <name type="scientific">Lactiplantibacillus daoliensis</name>
    <dbReference type="NCBI Taxonomy" id="2559916"/>
    <lineage>
        <taxon>Bacteria</taxon>
        <taxon>Bacillati</taxon>
        <taxon>Bacillota</taxon>
        <taxon>Bacilli</taxon>
        <taxon>Lactobacillales</taxon>
        <taxon>Lactobacillaceae</taxon>
        <taxon>Lactiplantibacillus</taxon>
    </lineage>
</organism>
<evidence type="ECO:0000313" key="3">
    <source>
        <dbReference type="EMBL" id="MFC6294326.1"/>
    </source>
</evidence>